<dbReference type="OrthoDB" id="3226064at2759"/>
<dbReference type="Pfam" id="PF00646">
    <property type="entry name" value="F-box"/>
    <property type="match status" value="1"/>
</dbReference>
<dbReference type="SMART" id="SM00256">
    <property type="entry name" value="FBOX"/>
    <property type="match status" value="1"/>
</dbReference>
<protein>
    <recommendedName>
        <fullName evidence="2">F-box domain-containing protein</fullName>
    </recommendedName>
</protein>
<feature type="domain" description="F-box" evidence="2">
    <location>
        <begin position="74"/>
        <end position="121"/>
    </location>
</feature>
<dbReference type="AlphaFoldDB" id="E5A5T9"/>
<feature type="compositionally biased region" description="Acidic residues" evidence="1">
    <location>
        <begin position="541"/>
        <end position="559"/>
    </location>
</feature>
<name>E5A5T9_LEPMJ</name>
<dbReference type="InterPro" id="IPR036047">
    <property type="entry name" value="F-box-like_dom_sf"/>
</dbReference>
<dbReference type="CDD" id="cd09917">
    <property type="entry name" value="F-box_SF"/>
    <property type="match status" value="1"/>
</dbReference>
<keyword evidence="4" id="KW-1185">Reference proteome</keyword>
<dbReference type="Proteomes" id="UP000002668">
    <property type="component" value="Genome"/>
</dbReference>
<dbReference type="EMBL" id="FP929135">
    <property type="protein sequence ID" value="CBX98984.1"/>
    <property type="molecule type" value="Genomic_DNA"/>
</dbReference>
<dbReference type="HOGENOM" id="CLU_019366_3_0_1"/>
<proteinExistence type="predicted"/>
<dbReference type="SUPFAM" id="SSF81383">
    <property type="entry name" value="F-box domain"/>
    <property type="match status" value="1"/>
</dbReference>
<evidence type="ECO:0000313" key="4">
    <source>
        <dbReference type="Proteomes" id="UP000002668"/>
    </source>
</evidence>
<evidence type="ECO:0000313" key="3">
    <source>
        <dbReference type="EMBL" id="CBX98984.1"/>
    </source>
</evidence>
<feature type="region of interest" description="Disordered" evidence="1">
    <location>
        <begin position="540"/>
        <end position="559"/>
    </location>
</feature>
<gene>
    <name evidence="3" type="ORF">LEMA_P082230.1</name>
</gene>
<sequence length="559" mass="64638">MVEKSPRPVRWYRRLWLSPIGNTLRLIAAAYAIWNPTRITALTSASSSCTSSHRFRLLGTSHSTKNNWLNTPKMTELLDLCYDVLIRILEEINTEDLAACALTSKAFHEFIKKNSRLYKAHYLRNFDDPRRRPGDPDPEWIGDLQKLVKCRKILESANNDVKVSQKSLCKHTKSRARLMIKSQRDEFDFVATTVDSLIASASADEFGESRNQKLITQLFQHIQQNHDAFMCRSSLFGRVEKWNHRPVQDHEGRQLSAKLHCMFGIPATNAGRRVLQTHPYARSRVYDLRNYNEKTAWGPFRNDGSMRVDWEMVESIMVVLAYNSGLCCRRFLQRFRPPWSEPLEGVIPDRAKIMPEYPLKLLKQPDIPLQLKDPYNISGIWSRVVCFLDYNDLYTFNFSPAATRVPADQPRDTLTTEEATRHIIMDLQVTAVLEPGEFDNPSLPIVEFTGKSRSVEAHWDPNANSKIRGSVRLTQEGEVRWKTISVFYGGEERWRSDGIQVGGLRSQRGVIGTWFDKDYDEHGPAGPTVFWKICDRHHDEPYDDDSEDDEEEEEGNWHF</sequence>
<evidence type="ECO:0000259" key="2">
    <source>
        <dbReference type="PROSITE" id="PS50181"/>
    </source>
</evidence>
<dbReference type="eggNOG" id="ENOG502RP4Z">
    <property type="taxonomic scope" value="Eukaryota"/>
</dbReference>
<dbReference type="OMA" id="RNSEERW"/>
<dbReference type="STRING" id="985895.E5A5T9"/>
<dbReference type="PROSITE" id="PS50181">
    <property type="entry name" value="FBOX"/>
    <property type="match status" value="1"/>
</dbReference>
<dbReference type="VEuPathDB" id="FungiDB:LEMA_P082230.1"/>
<reference evidence="4" key="1">
    <citation type="journal article" date="2011" name="Nat. Commun.">
        <title>Effector diversification within compartments of the Leptosphaeria maculans genome affected by Repeat-Induced Point mutations.</title>
        <authorList>
            <person name="Rouxel T."/>
            <person name="Grandaubert J."/>
            <person name="Hane J.K."/>
            <person name="Hoede C."/>
            <person name="van de Wouw A.P."/>
            <person name="Couloux A."/>
            <person name="Dominguez V."/>
            <person name="Anthouard V."/>
            <person name="Bally P."/>
            <person name="Bourras S."/>
            <person name="Cozijnsen A.J."/>
            <person name="Ciuffetti L.M."/>
            <person name="Degrave A."/>
            <person name="Dilmaghani A."/>
            <person name="Duret L."/>
            <person name="Fudal I."/>
            <person name="Goodwin S.B."/>
            <person name="Gout L."/>
            <person name="Glaser N."/>
            <person name="Linglin J."/>
            <person name="Kema G.H.J."/>
            <person name="Lapalu N."/>
            <person name="Lawrence C.B."/>
            <person name="May K."/>
            <person name="Meyer M."/>
            <person name="Ollivier B."/>
            <person name="Poulain J."/>
            <person name="Schoch C.L."/>
            <person name="Simon A."/>
            <person name="Spatafora J.W."/>
            <person name="Stachowiak A."/>
            <person name="Turgeon B.G."/>
            <person name="Tyler B.M."/>
            <person name="Vincent D."/>
            <person name="Weissenbach J."/>
            <person name="Amselem J."/>
            <person name="Quesneville H."/>
            <person name="Oliver R.P."/>
            <person name="Wincker P."/>
            <person name="Balesdent M.-H."/>
            <person name="Howlett B.J."/>
        </authorList>
    </citation>
    <scope>NUCLEOTIDE SEQUENCE [LARGE SCALE GENOMIC DNA]</scope>
    <source>
        <strain evidence="4">JN3 / isolate v23.1.3 / race Av1-4-5-6-7-8</strain>
    </source>
</reference>
<dbReference type="InParanoid" id="E5A5T9"/>
<organism evidence="3 4">
    <name type="scientific">Leptosphaeria maculans (strain JN3 / isolate v23.1.3 / race Av1-4-5-6-7-8)</name>
    <name type="common">Blackleg fungus</name>
    <name type="synonym">Phoma lingam</name>
    <dbReference type="NCBI Taxonomy" id="985895"/>
    <lineage>
        <taxon>Eukaryota</taxon>
        <taxon>Fungi</taxon>
        <taxon>Dikarya</taxon>
        <taxon>Ascomycota</taxon>
        <taxon>Pezizomycotina</taxon>
        <taxon>Dothideomycetes</taxon>
        <taxon>Pleosporomycetidae</taxon>
        <taxon>Pleosporales</taxon>
        <taxon>Pleosporineae</taxon>
        <taxon>Leptosphaeriaceae</taxon>
        <taxon>Plenodomus</taxon>
        <taxon>Plenodomus lingam/Leptosphaeria maculans species complex</taxon>
    </lineage>
</organism>
<evidence type="ECO:0000256" key="1">
    <source>
        <dbReference type="SAM" id="MobiDB-lite"/>
    </source>
</evidence>
<accession>E5A5T9</accession>
<dbReference type="InterPro" id="IPR001810">
    <property type="entry name" value="F-box_dom"/>
</dbReference>